<reference evidence="2" key="2">
    <citation type="submission" date="2015-01" db="EMBL/GenBank/DDBJ databases">
        <title>Evolutionary Origins and Diversification of the Mycorrhizal Mutualists.</title>
        <authorList>
            <consortium name="DOE Joint Genome Institute"/>
            <consortium name="Mycorrhizal Genomics Consortium"/>
            <person name="Kohler A."/>
            <person name="Kuo A."/>
            <person name="Nagy L.G."/>
            <person name="Floudas D."/>
            <person name="Copeland A."/>
            <person name="Barry K.W."/>
            <person name="Cichocki N."/>
            <person name="Veneault-Fourrey C."/>
            <person name="LaButti K."/>
            <person name="Lindquist E.A."/>
            <person name="Lipzen A."/>
            <person name="Lundell T."/>
            <person name="Morin E."/>
            <person name="Murat C."/>
            <person name="Riley R."/>
            <person name="Ohm R."/>
            <person name="Sun H."/>
            <person name="Tunlid A."/>
            <person name="Henrissat B."/>
            <person name="Grigoriev I.V."/>
            <person name="Hibbett D.S."/>
            <person name="Martin F."/>
        </authorList>
    </citation>
    <scope>NUCLEOTIDE SEQUENCE [LARGE SCALE GENOMIC DNA]</scope>
    <source>
        <strain evidence="2">Marx 270</strain>
    </source>
</reference>
<evidence type="ECO:0000313" key="1">
    <source>
        <dbReference type="EMBL" id="KIO04301.1"/>
    </source>
</evidence>
<organism evidence="1 2">
    <name type="scientific">Pisolithus tinctorius Marx 270</name>
    <dbReference type="NCBI Taxonomy" id="870435"/>
    <lineage>
        <taxon>Eukaryota</taxon>
        <taxon>Fungi</taxon>
        <taxon>Dikarya</taxon>
        <taxon>Basidiomycota</taxon>
        <taxon>Agaricomycotina</taxon>
        <taxon>Agaricomycetes</taxon>
        <taxon>Agaricomycetidae</taxon>
        <taxon>Boletales</taxon>
        <taxon>Sclerodermatineae</taxon>
        <taxon>Pisolithaceae</taxon>
        <taxon>Pisolithus</taxon>
    </lineage>
</organism>
<keyword evidence="2" id="KW-1185">Reference proteome</keyword>
<dbReference type="EMBL" id="KN831972">
    <property type="protein sequence ID" value="KIO04301.1"/>
    <property type="molecule type" value="Genomic_DNA"/>
</dbReference>
<reference evidence="1 2" key="1">
    <citation type="submission" date="2014-04" db="EMBL/GenBank/DDBJ databases">
        <authorList>
            <consortium name="DOE Joint Genome Institute"/>
            <person name="Kuo A."/>
            <person name="Kohler A."/>
            <person name="Costa M.D."/>
            <person name="Nagy L.G."/>
            <person name="Floudas D."/>
            <person name="Copeland A."/>
            <person name="Barry K.W."/>
            <person name="Cichocki N."/>
            <person name="Veneault-Fourrey C."/>
            <person name="LaButti K."/>
            <person name="Lindquist E.A."/>
            <person name="Lipzen A."/>
            <person name="Lundell T."/>
            <person name="Morin E."/>
            <person name="Murat C."/>
            <person name="Sun H."/>
            <person name="Tunlid A."/>
            <person name="Henrissat B."/>
            <person name="Grigoriev I.V."/>
            <person name="Hibbett D.S."/>
            <person name="Martin F."/>
            <person name="Nordberg H.P."/>
            <person name="Cantor M.N."/>
            <person name="Hua S.X."/>
        </authorList>
    </citation>
    <scope>NUCLEOTIDE SEQUENCE [LARGE SCALE GENOMIC DNA]</scope>
    <source>
        <strain evidence="1 2">Marx 270</strain>
    </source>
</reference>
<sequence>MLTILAVSVQSAISRDQTQSQVHPFASTIQMTTLSPSSQIHLRLFPKVRSRWCVSLIRGTADVSLRIRLVKLPSRYATWWPAPQTIQSSVLFFTGTTTATMTPPTSMIHICEIDVRVGYREEALVLVVVERVGGKVCADIGEEEDPYLCLDQDEDEDL</sequence>
<protein>
    <submittedName>
        <fullName evidence="1">Uncharacterized protein</fullName>
    </submittedName>
</protein>
<evidence type="ECO:0000313" key="2">
    <source>
        <dbReference type="Proteomes" id="UP000054217"/>
    </source>
</evidence>
<name>A0A0C3P977_PISTI</name>
<dbReference type="Proteomes" id="UP000054217">
    <property type="component" value="Unassembled WGS sequence"/>
</dbReference>
<accession>A0A0C3P977</accession>
<dbReference type="InParanoid" id="A0A0C3P977"/>
<gene>
    <name evidence="1" type="ORF">M404DRAFT_1000776</name>
</gene>
<proteinExistence type="predicted"/>
<dbReference type="AlphaFoldDB" id="A0A0C3P977"/>
<dbReference type="HOGENOM" id="CLU_1670097_0_0_1"/>